<dbReference type="GO" id="GO:0016405">
    <property type="term" value="F:CoA-ligase activity"/>
    <property type="evidence" value="ECO:0007669"/>
    <property type="project" value="TreeGrafter"/>
</dbReference>
<dbReference type="Gene3D" id="2.30.38.10">
    <property type="entry name" value="Luciferase, Domain 3"/>
    <property type="match status" value="1"/>
</dbReference>
<dbReference type="SUPFAM" id="SSF56801">
    <property type="entry name" value="Acetyl-CoA synthetase-like"/>
    <property type="match status" value="1"/>
</dbReference>
<dbReference type="PANTHER" id="PTHR24096:SF149">
    <property type="entry name" value="AMP-BINDING DOMAIN-CONTAINING PROTEIN-RELATED"/>
    <property type="match status" value="1"/>
</dbReference>
<evidence type="ECO:0000256" key="1">
    <source>
        <dbReference type="ARBA" id="ARBA00006432"/>
    </source>
</evidence>
<dbReference type="Proteomes" id="UP000054350">
    <property type="component" value="Unassembled WGS sequence"/>
</dbReference>
<reference evidence="3 4" key="1">
    <citation type="submission" date="2009-11" db="EMBL/GenBank/DDBJ databases">
        <title>Annotation of Allomyces macrogynus ATCC 38327.</title>
        <authorList>
            <consortium name="The Broad Institute Genome Sequencing Platform"/>
            <person name="Russ C."/>
            <person name="Cuomo C."/>
            <person name="Burger G."/>
            <person name="Gray M.W."/>
            <person name="Holland P.W.H."/>
            <person name="King N."/>
            <person name="Lang F.B.F."/>
            <person name="Roger A.J."/>
            <person name="Ruiz-Trillo I."/>
            <person name="Young S.K."/>
            <person name="Zeng Q."/>
            <person name="Gargeya S."/>
            <person name="Fitzgerald M."/>
            <person name="Haas B."/>
            <person name="Abouelleil A."/>
            <person name="Alvarado L."/>
            <person name="Arachchi H.M."/>
            <person name="Berlin A."/>
            <person name="Chapman S.B."/>
            <person name="Gearin G."/>
            <person name="Goldberg J."/>
            <person name="Griggs A."/>
            <person name="Gujja S."/>
            <person name="Hansen M."/>
            <person name="Heiman D."/>
            <person name="Howarth C."/>
            <person name="Larimer J."/>
            <person name="Lui A."/>
            <person name="MacDonald P.J.P."/>
            <person name="McCowen C."/>
            <person name="Montmayeur A."/>
            <person name="Murphy C."/>
            <person name="Neiman D."/>
            <person name="Pearson M."/>
            <person name="Priest M."/>
            <person name="Roberts A."/>
            <person name="Saif S."/>
            <person name="Shea T."/>
            <person name="Sisk P."/>
            <person name="Stolte C."/>
            <person name="Sykes S."/>
            <person name="Wortman J."/>
            <person name="Nusbaum C."/>
            <person name="Birren B."/>
        </authorList>
    </citation>
    <scope>NUCLEOTIDE SEQUENCE [LARGE SCALE GENOMIC DNA]</scope>
    <source>
        <strain evidence="3 4">ATCC 38327</strain>
    </source>
</reference>
<organism evidence="3 4">
    <name type="scientific">Allomyces macrogynus (strain ATCC 38327)</name>
    <name type="common">Allomyces javanicus var. macrogynus</name>
    <dbReference type="NCBI Taxonomy" id="578462"/>
    <lineage>
        <taxon>Eukaryota</taxon>
        <taxon>Fungi</taxon>
        <taxon>Fungi incertae sedis</taxon>
        <taxon>Blastocladiomycota</taxon>
        <taxon>Blastocladiomycetes</taxon>
        <taxon>Blastocladiales</taxon>
        <taxon>Blastocladiaceae</taxon>
        <taxon>Allomyces</taxon>
    </lineage>
</organism>
<comment type="similarity">
    <text evidence="1">Belongs to the ATP-dependent AMP-binding enzyme family.</text>
</comment>
<evidence type="ECO:0000313" key="4">
    <source>
        <dbReference type="Proteomes" id="UP000054350"/>
    </source>
</evidence>
<dbReference type="PANTHER" id="PTHR24096">
    <property type="entry name" value="LONG-CHAIN-FATTY-ACID--COA LIGASE"/>
    <property type="match status" value="1"/>
</dbReference>
<evidence type="ECO:0000256" key="2">
    <source>
        <dbReference type="ARBA" id="ARBA00022598"/>
    </source>
</evidence>
<proteinExistence type="inferred from homology"/>
<dbReference type="OrthoDB" id="1898221at2759"/>
<dbReference type="Gene3D" id="3.40.50.980">
    <property type="match status" value="1"/>
</dbReference>
<dbReference type="GO" id="GO:0019748">
    <property type="term" value="P:secondary metabolic process"/>
    <property type="evidence" value="ECO:0007669"/>
    <property type="project" value="TreeGrafter"/>
</dbReference>
<dbReference type="STRING" id="578462.A0A0L0SM36"/>
<dbReference type="VEuPathDB" id="FungiDB:AMAG_08713"/>
<reference evidence="4" key="2">
    <citation type="submission" date="2009-11" db="EMBL/GenBank/DDBJ databases">
        <title>The Genome Sequence of Allomyces macrogynus strain ATCC 38327.</title>
        <authorList>
            <consortium name="The Broad Institute Genome Sequencing Platform"/>
            <person name="Russ C."/>
            <person name="Cuomo C."/>
            <person name="Shea T."/>
            <person name="Young S.K."/>
            <person name="Zeng Q."/>
            <person name="Koehrsen M."/>
            <person name="Haas B."/>
            <person name="Borodovsky M."/>
            <person name="Guigo R."/>
            <person name="Alvarado L."/>
            <person name="Berlin A."/>
            <person name="Borenstein D."/>
            <person name="Chen Z."/>
            <person name="Engels R."/>
            <person name="Freedman E."/>
            <person name="Gellesch M."/>
            <person name="Goldberg J."/>
            <person name="Griggs A."/>
            <person name="Gujja S."/>
            <person name="Heiman D."/>
            <person name="Hepburn T."/>
            <person name="Howarth C."/>
            <person name="Jen D."/>
            <person name="Larson L."/>
            <person name="Lewis B."/>
            <person name="Mehta T."/>
            <person name="Park D."/>
            <person name="Pearson M."/>
            <person name="Roberts A."/>
            <person name="Saif S."/>
            <person name="Shenoy N."/>
            <person name="Sisk P."/>
            <person name="Stolte C."/>
            <person name="Sykes S."/>
            <person name="Walk T."/>
            <person name="White J."/>
            <person name="Yandava C."/>
            <person name="Burger G."/>
            <person name="Gray M.W."/>
            <person name="Holland P.W.H."/>
            <person name="King N."/>
            <person name="Lang F.B.F."/>
            <person name="Roger A.J."/>
            <person name="Ruiz-Trillo I."/>
            <person name="Lander E."/>
            <person name="Nusbaum C."/>
        </authorList>
    </citation>
    <scope>NUCLEOTIDE SEQUENCE [LARGE SCALE GENOMIC DNA]</scope>
    <source>
        <strain evidence="4">ATCC 38327</strain>
    </source>
</reference>
<dbReference type="EMBL" id="GG745342">
    <property type="protein sequence ID" value="KNE63611.1"/>
    <property type="molecule type" value="Genomic_DNA"/>
</dbReference>
<sequence>MGINMANHGGTIYFLEQFDAGDWLALVQTFKIVQSVITPSNLVLFKDPRVKQFDLSSLKIMSSGAAPLSAATQKRAIEILNGSFARMATVVGLDPETHKPLEVNTMGSAGPGELAVRIPSVYSEQTGYYNRPVESKAAFITIGCKSWFRTGDLLRLDADGCLTVVDWCKEILRVNGNQLSEILMIHDILDVAIVPVPVFDE</sequence>
<keyword evidence="4" id="KW-1185">Reference proteome</keyword>
<gene>
    <name evidence="3" type="ORF">AMAG_08713</name>
</gene>
<keyword evidence="2" id="KW-0436">Ligase</keyword>
<protein>
    <submittedName>
        <fullName evidence="3">Uncharacterized protein</fullName>
    </submittedName>
</protein>
<evidence type="ECO:0000313" key="3">
    <source>
        <dbReference type="EMBL" id="KNE63611.1"/>
    </source>
</evidence>
<dbReference type="AlphaFoldDB" id="A0A0L0SM36"/>
<accession>A0A0L0SM36</accession>
<name>A0A0L0SM36_ALLM3</name>
<dbReference type="eggNOG" id="KOG1176">
    <property type="taxonomic scope" value="Eukaryota"/>
</dbReference>